<dbReference type="Pfam" id="PF17868">
    <property type="entry name" value="AAA_lid_8"/>
    <property type="match status" value="1"/>
</dbReference>
<dbReference type="AlphaFoldDB" id="I0INC9"/>
<evidence type="ECO:0000313" key="4">
    <source>
        <dbReference type="Proteomes" id="UP000007382"/>
    </source>
</evidence>
<feature type="domain" description="MoxR" evidence="2">
    <location>
        <begin position="20"/>
        <end position="178"/>
    </location>
</feature>
<dbReference type="SUPFAM" id="SSF52540">
    <property type="entry name" value="P-loop containing nucleoside triphosphate hydrolases"/>
    <property type="match status" value="1"/>
</dbReference>
<dbReference type="STRING" id="1162668.LFE_1085"/>
<evidence type="ECO:0000313" key="3">
    <source>
        <dbReference type="EMBL" id="BAM06778.1"/>
    </source>
</evidence>
<dbReference type="CDD" id="cd00009">
    <property type="entry name" value="AAA"/>
    <property type="match status" value="1"/>
</dbReference>
<dbReference type="HOGENOM" id="CLU_018678_0_0_0"/>
<dbReference type="PATRIC" id="fig|1162668.3.peg.1256"/>
<name>I0INC9_LEPFC</name>
<dbReference type="Gene3D" id="3.40.50.300">
    <property type="entry name" value="P-loop containing nucleotide triphosphate hydrolases"/>
    <property type="match status" value="1"/>
</dbReference>
<gene>
    <name evidence="3" type="ordered locus">LFE_1085</name>
</gene>
<protein>
    <submittedName>
        <fullName evidence="3">Putative MoxR-like ATPase</fullName>
    </submittedName>
</protein>
<evidence type="ECO:0000259" key="2">
    <source>
        <dbReference type="Pfam" id="PF20030"/>
    </source>
</evidence>
<dbReference type="OrthoDB" id="9781481at2"/>
<dbReference type="PANTHER" id="PTHR32204:SF0">
    <property type="entry name" value="ATPASE RAVA"/>
    <property type="match status" value="1"/>
</dbReference>
<evidence type="ECO:0000259" key="1">
    <source>
        <dbReference type="Pfam" id="PF17868"/>
    </source>
</evidence>
<proteinExistence type="predicted"/>
<dbReference type="Pfam" id="PF20030">
    <property type="entry name" value="bpMoxR"/>
    <property type="match status" value="1"/>
</dbReference>
<dbReference type="InterPro" id="IPR041538">
    <property type="entry name" value="RavA-like_AAA_lid"/>
</dbReference>
<dbReference type="InterPro" id="IPR027417">
    <property type="entry name" value="P-loop_NTPase"/>
</dbReference>
<dbReference type="eggNOG" id="COG0714">
    <property type="taxonomic scope" value="Bacteria"/>
</dbReference>
<reference evidence="4" key="2">
    <citation type="submission" date="2012-03" db="EMBL/GenBank/DDBJ databases">
        <title>The complete genome sequence of the pioneer microbe on fresh volcanic deposit, Leptospirillum ferrooxidans strain C2-3.</title>
        <authorList>
            <person name="Fujimura R."/>
            <person name="Sato Y."/>
            <person name="Nishizawa T."/>
            <person name="Nanba K."/>
            <person name="Oshima K."/>
            <person name="Hattori M."/>
            <person name="Kamijo T."/>
            <person name="Ohta H."/>
        </authorList>
    </citation>
    <scope>NUCLEOTIDE SEQUENCE [LARGE SCALE GENOMIC DNA]</scope>
    <source>
        <strain evidence="4">C2-3</strain>
    </source>
</reference>
<keyword evidence="4" id="KW-1185">Reference proteome</keyword>
<dbReference type="InterPro" id="IPR050513">
    <property type="entry name" value="RavA_ATPases"/>
</dbReference>
<dbReference type="EMBL" id="AP012342">
    <property type="protein sequence ID" value="BAM06778.1"/>
    <property type="molecule type" value="Genomic_DNA"/>
</dbReference>
<organism evidence="3 4">
    <name type="scientific">Leptospirillum ferrooxidans (strain C2-3)</name>
    <dbReference type="NCBI Taxonomy" id="1162668"/>
    <lineage>
        <taxon>Bacteria</taxon>
        <taxon>Pseudomonadati</taxon>
        <taxon>Nitrospirota</taxon>
        <taxon>Nitrospiria</taxon>
        <taxon>Nitrospirales</taxon>
        <taxon>Nitrospiraceae</taxon>
        <taxon>Leptospirillum</taxon>
    </lineage>
</organism>
<dbReference type="RefSeq" id="WP_014449268.1">
    <property type="nucleotide sequence ID" value="NC_017094.1"/>
</dbReference>
<reference evidence="3 4" key="1">
    <citation type="journal article" date="2012" name="J. Bacteriol.">
        <title>Complete Genome Sequence of Leptospirillum ferrooxidans Strain C2-3, Isolated from a Fresh Volcanic Ash Deposit on the Island of Miyake, Japan.</title>
        <authorList>
            <person name="Fujimura R."/>
            <person name="Sato Y."/>
            <person name="Nishizawa T."/>
            <person name="Oshima K."/>
            <person name="Kim S.-W."/>
            <person name="Hattori M."/>
            <person name="Kamijo T."/>
            <person name="Ohta H."/>
        </authorList>
    </citation>
    <scope>NUCLEOTIDE SEQUENCE [LARGE SCALE GENOMIC DNA]</scope>
    <source>
        <strain evidence="3 4">C2-3</strain>
    </source>
</reference>
<dbReference type="KEGG" id="lfc:LFE_1085"/>
<feature type="domain" description="ATPase RavA-like AAA lid" evidence="1">
    <location>
        <begin position="228"/>
        <end position="293"/>
    </location>
</feature>
<dbReference type="PANTHER" id="PTHR32204">
    <property type="entry name" value="ATPASE RAVA"/>
    <property type="match status" value="1"/>
</dbReference>
<dbReference type="Proteomes" id="UP000007382">
    <property type="component" value="Chromosome"/>
</dbReference>
<dbReference type="InterPro" id="IPR045427">
    <property type="entry name" value="MoxR"/>
</dbReference>
<sequence>MIDGPERLCQDRLDRLLHSLSRIESRMNEGFGEREEVIRNCILALLANEHVYLIGPPGTAKSLIIRTFSGFFEHISLYETLLHGDSHLSDLLVPTLSGKSLLSCQIVFLDEVFRAPRDLLLGLLSFMNERRFYHPDPVPVPLMSLFGASNQSPSPADGLEAFYDRFTYRCILRPMESRERFFQMIFQSGDFWERMTDGYEDGGFLPDFFSLIPGLARMRLPWEAETRDGLFELRRSLGNEGVFISDRRWKKVVLAATVNALYEGASSVLPNHLSGLKNVLWSYPTEIRPIERILSSYR</sequence>
<accession>I0INC9</accession>